<evidence type="ECO:0000313" key="2">
    <source>
        <dbReference type="EMBL" id="STY92961.1"/>
    </source>
</evidence>
<feature type="domain" description="Fe2OG dioxygenase" evidence="1">
    <location>
        <begin position="78"/>
        <end position="175"/>
    </location>
</feature>
<dbReference type="PANTHER" id="PTHR31212">
    <property type="entry name" value="ALPHA-KETOGLUTARATE-DEPENDENT DIOXYGENASE ALKB HOMOLOG 3"/>
    <property type="match status" value="1"/>
</dbReference>
<reference evidence="2 3" key="1">
    <citation type="submission" date="2018-06" db="EMBL/GenBank/DDBJ databases">
        <authorList>
            <consortium name="Pathogen Informatics"/>
            <person name="Doyle S."/>
        </authorList>
    </citation>
    <scope>NUCLEOTIDE SEQUENCE [LARGE SCALE GENOMIC DNA]</scope>
    <source>
        <strain evidence="2 3">NCTC9426</strain>
    </source>
</reference>
<dbReference type="EMBL" id="UGPZ01000003">
    <property type="protein sequence ID" value="STY92961.1"/>
    <property type="molecule type" value="Genomic_DNA"/>
</dbReference>
<proteinExistence type="predicted"/>
<dbReference type="GO" id="GO:0051213">
    <property type="term" value="F:dioxygenase activity"/>
    <property type="evidence" value="ECO:0007669"/>
    <property type="project" value="InterPro"/>
</dbReference>
<name>A0A378PWL6_MORBO</name>
<dbReference type="PROSITE" id="PS51471">
    <property type="entry name" value="FE2OG_OXY"/>
    <property type="match status" value="1"/>
</dbReference>
<dbReference type="InterPro" id="IPR032854">
    <property type="entry name" value="ALKBH3"/>
</dbReference>
<dbReference type="Pfam" id="PF13532">
    <property type="entry name" value="2OG-FeII_Oxy_2"/>
    <property type="match status" value="1"/>
</dbReference>
<dbReference type="InterPro" id="IPR005123">
    <property type="entry name" value="Oxoglu/Fe-dep_dioxygenase_dom"/>
</dbReference>
<sequence>MNNLISPNVVFINNFIDNSKELFNLIENTTNWDTRLSARKTASFGIAYQYSNLFYEEIPVPYWALPLIEKINNQFGFMPNNCLINYYQNGQNKMGFHSDDITQMYPNTGVAIISLGAEREIVYRQKDDKTNEKSYLLTQGSLLHMDDKVQQDWLHAILPDDTTTPRISLTFRQLLA</sequence>
<dbReference type="GO" id="GO:0006307">
    <property type="term" value="P:DNA alkylation repair"/>
    <property type="evidence" value="ECO:0007669"/>
    <property type="project" value="InterPro"/>
</dbReference>
<dbReference type="InterPro" id="IPR027450">
    <property type="entry name" value="AlkB-like"/>
</dbReference>
<dbReference type="AlphaFoldDB" id="A0A378PWL6"/>
<dbReference type="InterPro" id="IPR037151">
    <property type="entry name" value="AlkB-like_sf"/>
</dbReference>
<dbReference type="Gene3D" id="2.60.120.590">
    <property type="entry name" value="Alpha-ketoglutarate-dependent dioxygenase AlkB-like"/>
    <property type="match status" value="1"/>
</dbReference>
<dbReference type="SUPFAM" id="SSF51197">
    <property type="entry name" value="Clavaminate synthase-like"/>
    <property type="match status" value="1"/>
</dbReference>
<evidence type="ECO:0000313" key="3">
    <source>
        <dbReference type="Proteomes" id="UP000254133"/>
    </source>
</evidence>
<evidence type="ECO:0000259" key="1">
    <source>
        <dbReference type="PROSITE" id="PS51471"/>
    </source>
</evidence>
<dbReference type="PANTHER" id="PTHR31212:SF4">
    <property type="entry name" value="ALPHA-KETOGLUTARATE-DEPENDENT DIOXYGENASE ALKB HOMOLOG 3"/>
    <property type="match status" value="1"/>
</dbReference>
<protein>
    <submittedName>
        <fullName evidence="2">2OG-Fe(II) oxygenase superfamily</fullName>
    </submittedName>
</protein>
<organism evidence="2 3">
    <name type="scientific">Moraxella bovis</name>
    <dbReference type="NCBI Taxonomy" id="476"/>
    <lineage>
        <taxon>Bacteria</taxon>
        <taxon>Pseudomonadati</taxon>
        <taxon>Pseudomonadota</taxon>
        <taxon>Gammaproteobacteria</taxon>
        <taxon>Moraxellales</taxon>
        <taxon>Moraxellaceae</taxon>
        <taxon>Moraxella</taxon>
    </lineage>
</organism>
<gene>
    <name evidence="2" type="ORF">NCTC9426_01675</name>
</gene>
<accession>A0A378PWL6</accession>
<dbReference type="RefSeq" id="WP_115369445.1">
    <property type="nucleotide sequence ID" value="NZ_UGPZ01000003.1"/>
</dbReference>
<dbReference type="Proteomes" id="UP000254133">
    <property type="component" value="Unassembled WGS sequence"/>
</dbReference>